<dbReference type="SMART" id="SM00530">
    <property type="entry name" value="HTH_XRE"/>
    <property type="match status" value="1"/>
</dbReference>
<accession>A0A7W5A9N0</accession>
<name>A0A7W5A9N0_9ACTN</name>
<comment type="caution">
    <text evidence="2">The sequence shown here is derived from an EMBL/GenBank/DDBJ whole genome shotgun (WGS) entry which is preliminary data.</text>
</comment>
<dbReference type="AlphaFoldDB" id="A0A7W5A9N0"/>
<dbReference type="PROSITE" id="PS50943">
    <property type="entry name" value="HTH_CROC1"/>
    <property type="match status" value="1"/>
</dbReference>
<sequence length="248" mass="27014">MNERLRGALAQQRISVAELAQKIDTDAKTVQRWITTGRQPHARNQRAAAAALGVSAAYLWPDSTHHDSYASTGARSELVATYPDRASVPQAVWRTLLDHAEQQIDVLVFSGTFLAQSNPRLPAMLIRRAAAGAQVRLCFGDPDSAAVALRGEEEGIGAALGAKIGASLSYFTDLARSPGCEVRLHGCAVYASIFRYDSDAMINPHIWGSPASANPLLHIRDLGEDSMFHKYTESFEKVWDQSKPWGLA</sequence>
<evidence type="ECO:0000259" key="1">
    <source>
        <dbReference type="PROSITE" id="PS50943"/>
    </source>
</evidence>
<evidence type="ECO:0000313" key="2">
    <source>
        <dbReference type="EMBL" id="MBB3092178.1"/>
    </source>
</evidence>
<evidence type="ECO:0000313" key="3">
    <source>
        <dbReference type="Proteomes" id="UP000577707"/>
    </source>
</evidence>
<reference evidence="2 3" key="1">
    <citation type="submission" date="2020-08" db="EMBL/GenBank/DDBJ databases">
        <title>Genomic Encyclopedia of Type Strains, Phase III (KMG-III): the genomes of soil and plant-associated and newly described type strains.</title>
        <authorList>
            <person name="Whitman W."/>
        </authorList>
    </citation>
    <scope>NUCLEOTIDE SEQUENCE [LARGE SCALE GENOMIC DNA]</scope>
    <source>
        <strain evidence="2 3">CECT 3302</strain>
    </source>
</reference>
<protein>
    <submittedName>
        <fullName evidence="2">Transcriptional regulator with XRE-family HTH domain</fullName>
    </submittedName>
</protein>
<feature type="domain" description="HTH cro/C1-type" evidence="1">
    <location>
        <begin position="5"/>
        <end position="59"/>
    </location>
</feature>
<dbReference type="RefSeq" id="WP_183551765.1">
    <property type="nucleotide sequence ID" value="NZ_BMQT01000017.1"/>
</dbReference>
<dbReference type="Proteomes" id="UP000577707">
    <property type="component" value="Unassembled WGS sequence"/>
</dbReference>
<dbReference type="InterPro" id="IPR001387">
    <property type="entry name" value="Cro/C1-type_HTH"/>
</dbReference>
<dbReference type="Gene3D" id="1.10.260.40">
    <property type="entry name" value="lambda repressor-like DNA-binding domains"/>
    <property type="match status" value="1"/>
</dbReference>
<dbReference type="InterPro" id="IPR010982">
    <property type="entry name" value="Lambda_DNA-bd_dom_sf"/>
</dbReference>
<gene>
    <name evidence="2" type="ORF">FHS12_005155</name>
</gene>
<dbReference type="SUPFAM" id="SSF47413">
    <property type="entry name" value="lambda repressor-like DNA-binding domains"/>
    <property type="match status" value="1"/>
</dbReference>
<organism evidence="2 3">
    <name type="scientific">Nocardioides albus</name>
    <dbReference type="NCBI Taxonomy" id="1841"/>
    <lineage>
        <taxon>Bacteria</taxon>
        <taxon>Bacillati</taxon>
        <taxon>Actinomycetota</taxon>
        <taxon>Actinomycetes</taxon>
        <taxon>Propionibacteriales</taxon>
        <taxon>Nocardioidaceae</taxon>
        <taxon>Nocardioides</taxon>
    </lineage>
</organism>
<proteinExistence type="predicted"/>
<dbReference type="EMBL" id="JACHXG010000017">
    <property type="protein sequence ID" value="MBB3092178.1"/>
    <property type="molecule type" value="Genomic_DNA"/>
</dbReference>
<keyword evidence="3" id="KW-1185">Reference proteome</keyword>
<dbReference type="GO" id="GO:0003677">
    <property type="term" value="F:DNA binding"/>
    <property type="evidence" value="ECO:0007669"/>
    <property type="project" value="InterPro"/>
</dbReference>